<keyword evidence="1" id="KW-0489">Methyltransferase</keyword>
<protein>
    <submittedName>
        <fullName evidence="1">Methyltransferase type 11</fullName>
    </submittedName>
</protein>
<keyword evidence="2" id="KW-1185">Reference proteome</keyword>
<name>A0A7S7AJ21_9GAMM</name>
<organism evidence="1 2">
    <name type="scientific">Acinetobacter piscicola</name>
    <dbReference type="NCBI Taxonomy" id="2006115"/>
    <lineage>
        <taxon>Bacteria</taxon>
        <taxon>Pseudomonadati</taxon>
        <taxon>Pseudomonadota</taxon>
        <taxon>Gammaproteobacteria</taxon>
        <taxon>Moraxellales</taxon>
        <taxon>Moraxellaceae</taxon>
        <taxon>Acinetobacter</taxon>
    </lineage>
</organism>
<dbReference type="AlphaFoldDB" id="A0A7S7AJ21"/>
<dbReference type="GO" id="GO:0008168">
    <property type="term" value="F:methyltransferase activity"/>
    <property type="evidence" value="ECO:0007669"/>
    <property type="project" value="UniProtKB-KW"/>
</dbReference>
<dbReference type="EMBL" id="CP048659">
    <property type="protein sequence ID" value="QOW47631.1"/>
    <property type="molecule type" value="Genomic_DNA"/>
</dbReference>
<gene>
    <name evidence="1" type="ORF">G0028_18080</name>
</gene>
<dbReference type="GO" id="GO:0032259">
    <property type="term" value="P:methylation"/>
    <property type="evidence" value="ECO:0007669"/>
    <property type="project" value="UniProtKB-KW"/>
</dbReference>
<evidence type="ECO:0000313" key="2">
    <source>
        <dbReference type="Proteomes" id="UP000593966"/>
    </source>
</evidence>
<keyword evidence="1" id="KW-0808">Transferase</keyword>
<dbReference type="Proteomes" id="UP000593966">
    <property type="component" value="Chromosome"/>
</dbReference>
<reference evidence="1 2" key="1">
    <citation type="submission" date="2020-02" db="EMBL/GenBank/DDBJ databases">
        <title>Tigecycline-resistant Acinetobacter species from pigs and migratory birds.</title>
        <authorList>
            <person name="Chen C."/>
            <person name="Sun J."/>
            <person name="Liao X.-P."/>
            <person name="Liu Y.-H."/>
        </authorList>
    </citation>
    <scope>NUCLEOTIDE SEQUENCE [LARGE SCALE GENOMIC DNA]</scope>
    <source>
        <strain evidence="1 2">YH12207_T</strain>
    </source>
</reference>
<proteinExistence type="predicted"/>
<dbReference type="Gene3D" id="3.90.1480.10">
    <property type="entry name" value="Alpha-2,3-sialyltransferase"/>
    <property type="match status" value="1"/>
</dbReference>
<dbReference type="RefSeq" id="WP_180045522.1">
    <property type="nucleotide sequence ID" value="NZ_CP048659.1"/>
</dbReference>
<accession>A0A7S7AJ21</accession>
<evidence type="ECO:0000313" key="1">
    <source>
        <dbReference type="EMBL" id="QOW47631.1"/>
    </source>
</evidence>
<sequence>MTTTHFSEYVEQHSSPQTIFVLGGGPSLKKHDLTPLNTPEHFVICCNQAFQLIPSAKITHHSDYAWWEQYQFRLASEFRGDFITGCGLGNSKTYPKAVTELKITPPTQWEQLFSSTMQVYGNNCGLQAMCIAHLFQPQNIVLIGFDFKTENGQSHGYATENSASIKRYESFWRMFLRDFTDFEKIKAKQWKKVFTDHPLPSIWNINPDSALSIYDRSKNLSDFL</sequence>